<feature type="transmembrane region" description="Helical" evidence="1">
    <location>
        <begin position="137"/>
        <end position="154"/>
    </location>
</feature>
<feature type="transmembrane region" description="Helical" evidence="1">
    <location>
        <begin position="113"/>
        <end position="131"/>
    </location>
</feature>
<name>A0A6S6TBG4_9GAMM</name>
<proteinExistence type="predicted"/>
<dbReference type="AlphaFoldDB" id="A0A6S6TBG4"/>
<feature type="transmembrane region" description="Helical" evidence="1">
    <location>
        <begin position="84"/>
        <end position="101"/>
    </location>
</feature>
<feature type="transmembrane region" description="Helical" evidence="1">
    <location>
        <begin position="7"/>
        <end position="24"/>
    </location>
</feature>
<dbReference type="EMBL" id="CACVAV010000266">
    <property type="protein sequence ID" value="CAA6816664.1"/>
    <property type="molecule type" value="Genomic_DNA"/>
</dbReference>
<feature type="transmembrane region" description="Helical" evidence="1">
    <location>
        <begin position="59"/>
        <end position="78"/>
    </location>
</feature>
<accession>A0A6S6TBG4</accession>
<keyword evidence="1" id="KW-0472">Membrane</keyword>
<protein>
    <submittedName>
        <fullName evidence="2">Uncharacterized protein</fullName>
    </submittedName>
</protein>
<keyword evidence="1" id="KW-1133">Transmembrane helix</keyword>
<keyword evidence="1" id="KW-0812">Transmembrane</keyword>
<organism evidence="2">
    <name type="scientific">uncultured Thiotrichaceae bacterium</name>
    <dbReference type="NCBI Taxonomy" id="298394"/>
    <lineage>
        <taxon>Bacteria</taxon>
        <taxon>Pseudomonadati</taxon>
        <taxon>Pseudomonadota</taxon>
        <taxon>Gammaproteobacteria</taxon>
        <taxon>Thiotrichales</taxon>
        <taxon>Thiotrichaceae</taxon>
        <taxon>environmental samples</taxon>
    </lineage>
</organism>
<feature type="transmembrane region" description="Helical" evidence="1">
    <location>
        <begin position="30"/>
        <end position="47"/>
    </location>
</feature>
<evidence type="ECO:0000256" key="1">
    <source>
        <dbReference type="SAM" id="Phobius"/>
    </source>
</evidence>
<evidence type="ECO:0000313" key="2">
    <source>
        <dbReference type="EMBL" id="CAA6816664.1"/>
    </source>
</evidence>
<gene>
    <name evidence="2" type="ORF">HELGO_WM18793</name>
</gene>
<sequence>MGFFIQNVVATAVGLLAGYINYLLSTEPELVIIAAIAFCGFIGGHLPHIQQPSQPAYRVLRLASWLMTLVIPLAYFLYRPTDLLPAWIVAALFTTATWMILDRISLHRDYTRSVAGIILLPLLITACAYAVLGEPVIIPAFLACSTGYIAYLLVEQYIQRNWLRTLKKPVQGAEN</sequence>
<reference evidence="2" key="1">
    <citation type="submission" date="2020-01" db="EMBL/GenBank/DDBJ databases">
        <authorList>
            <person name="Meier V. D."/>
            <person name="Meier V D."/>
        </authorList>
    </citation>
    <scope>NUCLEOTIDE SEQUENCE</scope>
    <source>
        <strain evidence="2">HLG_WM_MAG_08</strain>
    </source>
</reference>